<gene>
    <name evidence="7" type="ORF">BSZ37_17950</name>
</gene>
<keyword evidence="4" id="KW-0456">Lyase</keyword>
<dbReference type="GO" id="GO:0008732">
    <property type="term" value="F:L-allo-threonine aldolase activity"/>
    <property type="evidence" value="ECO:0007669"/>
    <property type="project" value="TreeGrafter"/>
</dbReference>
<evidence type="ECO:0000256" key="4">
    <source>
        <dbReference type="ARBA" id="ARBA00023239"/>
    </source>
</evidence>
<sequence>MVDLRSDTVTRPTSAMRRAMAEAEVGDDVFGEDPTVKRLEARVAEMLGKEAALFVPSGVMGNQIAIRVHTRPADEVVVAERSHIYHYEGAAPAALWGVQLRPVGDLSGVLTVPDVEAVVQGAHDWEARTRLVCLENTINKAGGVAVPLDAITPVAEAARAHGLALHLDGARLWNAAVALCETPAALSAPFDTVNVCLSKGLGAPVGSVLAGPADLVREARRVRKLLGGGMRQVGVLAAAALVALDDFERDDHALVRADHARARRLADVIEDVGLALVQPPDTNIVLFETPEPASEAVAGLEAAGVRTVAFGPHAVRAILHRDVDAAAVEQAAGAIRQRYPR</sequence>
<evidence type="ECO:0000256" key="3">
    <source>
        <dbReference type="ARBA" id="ARBA00022898"/>
    </source>
</evidence>
<comment type="caution">
    <text evidence="7">The sequence shown here is derived from an EMBL/GenBank/DDBJ whole genome shotgun (WGS) entry which is preliminary data.</text>
</comment>
<accession>A0A271J3S4</accession>
<dbReference type="GO" id="GO:0005829">
    <property type="term" value="C:cytosol"/>
    <property type="evidence" value="ECO:0007669"/>
    <property type="project" value="TreeGrafter"/>
</dbReference>
<dbReference type="OrthoDB" id="9774495at2"/>
<dbReference type="FunFam" id="3.40.640.10:FF:000030">
    <property type="entry name" value="Low-specificity L-threonine aldolase"/>
    <property type="match status" value="1"/>
</dbReference>
<dbReference type="Pfam" id="PF01212">
    <property type="entry name" value="Beta_elim_lyase"/>
    <property type="match status" value="1"/>
</dbReference>
<feature type="domain" description="Aromatic amino acid beta-eliminating lyase/threonine aldolase" evidence="6">
    <location>
        <begin position="3"/>
        <end position="288"/>
    </location>
</feature>
<evidence type="ECO:0000259" key="6">
    <source>
        <dbReference type="Pfam" id="PF01212"/>
    </source>
</evidence>
<organism evidence="7 8">
    <name type="scientific">Rubrivirga marina</name>
    <dbReference type="NCBI Taxonomy" id="1196024"/>
    <lineage>
        <taxon>Bacteria</taxon>
        <taxon>Pseudomonadati</taxon>
        <taxon>Rhodothermota</taxon>
        <taxon>Rhodothermia</taxon>
        <taxon>Rhodothermales</taxon>
        <taxon>Rubricoccaceae</taxon>
        <taxon>Rubrivirga</taxon>
    </lineage>
</organism>
<dbReference type="InterPro" id="IPR015424">
    <property type="entry name" value="PyrdxlP-dep_Trfase"/>
</dbReference>
<evidence type="ECO:0000313" key="7">
    <source>
        <dbReference type="EMBL" id="PAP78181.1"/>
    </source>
</evidence>
<dbReference type="InterPro" id="IPR015421">
    <property type="entry name" value="PyrdxlP-dep_Trfase_major"/>
</dbReference>
<feature type="modified residue" description="N6-(pyridoxal phosphate)lysine" evidence="5">
    <location>
        <position position="199"/>
    </location>
</feature>
<dbReference type="EMBL" id="MQWD01000001">
    <property type="protein sequence ID" value="PAP78181.1"/>
    <property type="molecule type" value="Genomic_DNA"/>
</dbReference>
<dbReference type="SUPFAM" id="SSF53383">
    <property type="entry name" value="PLP-dependent transferases"/>
    <property type="match status" value="1"/>
</dbReference>
<dbReference type="NCBIfam" id="NF041359">
    <property type="entry name" value="GntG_guanitoxin"/>
    <property type="match status" value="1"/>
</dbReference>
<comment type="cofactor">
    <cofactor evidence="1">
        <name>pyridoxal 5'-phosphate</name>
        <dbReference type="ChEBI" id="CHEBI:597326"/>
    </cofactor>
</comment>
<keyword evidence="8" id="KW-1185">Reference proteome</keyword>
<dbReference type="InterPro" id="IPR015422">
    <property type="entry name" value="PyrdxlP-dep_Trfase_small"/>
</dbReference>
<reference evidence="7 8" key="1">
    <citation type="submission" date="2016-11" db="EMBL/GenBank/DDBJ databases">
        <title>Study of marine rhodopsin-containing bacteria.</title>
        <authorList>
            <person name="Yoshizawa S."/>
            <person name="Kumagai Y."/>
            <person name="Kogure K."/>
        </authorList>
    </citation>
    <scope>NUCLEOTIDE SEQUENCE [LARGE SCALE GENOMIC DNA]</scope>
    <source>
        <strain evidence="7 8">SAORIC-28</strain>
    </source>
</reference>
<dbReference type="GO" id="GO:0006545">
    <property type="term" value="P:glycine biosynthetic process"/>
    <property type="evidence" value="ECO:0007669"/>
    <property type="project" value="TreeGrafter"/>
</dbReference>
<dbReference type="InterPro" id="IPR001597">
    <property type="entry name" value="ArAA_b-elim_lyase/Thr_aldolase"/>
</dbReference>
<dbReference type="AlphaFoldDB" id="A0A271J3S4"/>
<dbReference type="PANTHER" id="PTHR48097">
    <property type="entry name" value="L-THREONINE ALDOLASE-RELATED"/>
    <property type="match status" value="1"/>
</dbReference>
<dbReference type="InterPro" id="IPR023603">
    <property type="entry name" value="Low_specificity_L-TA-like"/>
</dbReference>
<dbReference type="GO" id="GO:0006567">
    <property type="term" value="P:L-threonine catabolic process"/>
    <property type="evidence" value="ECO:0007669"/>
    <property type="project" value="TreeGrafter"/>
</dbReference>
<dbReference type="Proteomes" id="UP000216339">
    <property type="component" value="Unassembled WGS sequence"/>
</dbReference>
<dbReference type="Gene3D" id="3.90.1150.10">
    <property type="entry name" value="Aspartate Aminotransferase, domain 1"/>
    <property type="match status" value="1"/>
</dbReference>
<evidence type="ECO:0000256" key="1">
    <source>
        <dbReference type="ARBA" id="ARBA00001933"/>
    </source>
</evidence>
<evidence type="ECO:0000256" key="5">
    <source>
        <dbReference type="PIRSR" id="PIRSR017617-1"/>
    </source>
</evidence>
<evidence type="ECO:0000313" key="8">
    <source>
        <dbReference type="Proteomes" id="UP000216339"/>
    </source>
</evidence>
<keyword evidence="3" id="KW-0663">Pyridoxal phosphate</keyword>
<name>A0A271J3S4_9BACT</name>
<dbReference type="PANTHER" id="PTHR48097:SF9">
    <property type="entry name" value="L-THREONINE ALDOLASE"/>
    <property type="match status" value="1"/>
</dbReference>
<comment type="similarity">
    <text evidence="2">Belongs to the threonine aldolase family.</text>
</comment>
<dbReference type="PIRSF" id="PIRSF017617">
    <property type="entry name" value="Thr_aldolase"/>
    <property type="match status" value="1"/>
</dbReference>
<evidence type="ECO:0000256" key="2">
    <source>
        <dbReference type="ARBA" id="ARBA00006966"/>
    </source>
</evidence>
<proteinExistence type="inferred from homology"/>
<dbReference type="Gene3D" id="3.40.640.10">
    <property type="entry name" value="Type I PLP-dependent aspartate aminotransferase-like (Major domain)"/>
    <property type="match status" value="1"/>
</dbReference>
<dbReference type="RefSeq" id="WP_095511861.1">
    <property type="nucleotide sequence ID" value="NZ_MQWD01000001.1"/>
</dbReference>
<protein>
    <submittedName>
        <fullName evidence="7">Low specificity L-threonine aldolase</fullName>
    </submittedName>
</protein>